<gene>
    <name evidence="10" type="ORF">GUITHDRAFT_100611</name>
</gene>
<feature type="region of interest" description="Disordered" evidence="8">
    <location>
        <begin position="112"/>
        <end position="132"/>
    </location>
</feature>
<keyword evidence="6" id="KW-0723">Serine/threonine-protein kinase</keyword>
<dbReference type="GO" id="GO:0005524">
    <property type="term" value="F:ATP binding"/>
    <property type="evidence" value="ECO:0007669"/>
    <property type="project" value="UniProtKB-UniRule"/>
</dbReference>
<dbReference type="Pfam" id="PF00069">
    <property type="entry name" value="Pkinase"/>
    <property type="match status" value="1"/>
</dbReference>
<keyword evidence="4 5" id="KW-0067">ATP-binding</keyword>
<organism evidence="10">
    <name type="scientific">Guillardia theta (strain CCMP2712)</name>
    <name type="common">Cryptophyte</name>
    <dbReference type="NCBI Taxonomy" id="905079"/>
    <lineage>
        <taxon>Eukaryota</taxon>
        <taxon>Cryptophyceae</taxon>
        <taxon>Pyrenomonadales</taxon>
        <taxon>Geminigeraceae</taxon>
        <taxon>Guillardia</taxon>
    </lineage>
</organism>
<dbReference type="EnsemblProtists" id="EKX53627">
    <property type="protein sequence ID" value="EKX53627"/>
    <property type="gene ID" value="GUITHDRAFT_100611"/>
</dbReference>
<keyword evidence="3" id="KW-0418">Kinase</keyword>
<dbReference type="InterPro" id="IPR050538">
    <property type="entry name" value="MAP_kinase_kinase_kinase"/>
</dbReference>
<keyword evidence="2 5" id="KW-0547">Nucleotide-binding</keyword>
<protein>
    <recommendedName>
        <fullName evidence="9">Protein kinase domain-containing protein</fullName>
    </recommendedName>
</protein>
<dbReference type="PANTHER" id="PTHR48016:SF56">
    <property type="entry name" value="MAPKK KINASE"/>
    <property type="match status" value="1"/>
</dbReference>
<feature type="coiled-coil region" evidence="7">
    <location>
        <begin position="36"/>
        <end position="70"/>
    </location>
</feature>
<dbReference type="RefSeq" id="XP_005840607.1">
    <property type="nucleotide sequence ID" value="XM_005840550.1"/>
</dbReference>
<evidence type="ECO:0000313" key="11">
    <source>
        <dbReference type="EnsemblProtists" id="EKX53627"/>
    </source>
</evidence>
<dbReference type="GeneID" id="17310510"/>
<evidence type="ECO:0000256" key="3">
    <source>
        <dbReference type="ARBA" id="ARBA00022777"/>
    </source>
</evidence>
<dbReference type="HOGENOM" id="CLU_668097_0_0_1"/>
<proteinExistence type="inferred from homology"/>
<dbReference type="KEGG" id="gtt:GUITHDRAFT_100611"/>
<reference evidence="11" key="3">
    <citation type="submission" date="2016-03" db="UniProtKB">
        <authorList>
            <consortium name="EnsemblProtists"/>
        </authorList>
    </citation>
    <scope>IDENTIFICATION</scope>
</reference>
<feature type="binding site" evidence="5">
    <location>
        <position position="305"/>
    </location>
    <ligand>
        <name>ATP</name>
        <dbReference type="ChEBI" id="CHEBI:30616"/>
    </ligand>
</feature>
<dbReference type="InterPro" id="IPR011009">
    <property type="entry name" value="Kinase-like_dom_sf"/>
</dbReference>
<keyword evidence="1" id="KW-0808">Transferase</keyword>
<dbReference type="PANTHER" id="PTHR48016">
    <property type="entry name" value="MAP KINASE KINASE KINASE SSK2-RELATED-RELATED"/>
    <property type="match status" value="1"/>
</dbReference>
<accession>L1JZ20</accession>
<evidence type="ECO:0000256" key="1">
    <source>
        <dbReference type="ARBA" id="ARBA00022679"/>
    </source>
</evidence>
<evidence type="ECO:0000256" key="6">
    <source>
        <dbReference type="RuleBase" id="RU000304"/>
    </source>
</evidence>
<dbReference type="PROSITE" id="PS50011">
    <property type="entry name" value="PROTEIN_KINASE_DOM"/>
    <property type="match status" value="1"/>
</dbReference>
<reference evidence="12" key="2">
    <citation type="submission" date="2012-11" db="EMBL/GenBank/DDBJ databases">
        <authorList>
            <person name="Kuo A."/>
            <person name="Curtis B.A."/>
            <person name="Tanifuji G."/>
            <person name="Burki F."/>
            <person name="Gruber A."/>
            <person name="Irimia M."/>
            <person name="Maruyama S."/>
            <person name="Arias M.C."/>
            <person name="Ball S.G."/>
            <person name="Gile G.H."/>
            <person name="Hirakawa Y."/>
            <person name="Hopkins J.F."/>
            <person name="Rensing S.A."/>
            <person name="Schmutz J."/>
            <person name="Symeonidi A."/>
            <person name="Elias M."/>
            <person name="Eveleigh R.J."/>
            <person name="Herman E.K."/>
            <person name="Klute M.J."/>
            <person name="Nakayama T."/>
            <person name="Obornik M."/>
            <person name="Reyes-Prieto A."/>
            <person name="Armbrust E.V."/>
            <person name="Aves S.J."/>
            <person name="Beiko R.G."/>
            <person name="Coutinho P."/>
            <person name="Dacks J.B."/>
            <person name="Durnford D.G."/>
            <person name="Fast N.M."/>
            <person name="Green B.R."/>
            <person name="Grisdale C."/>
            <person name="Hempe F."/>
            <person name="Henrissat B."/>
            <person name="Hoppner M.P."/>
            <person name="Ishida K.-I."/>
            <person name="Kim E."/>
            <person name="Koreny L."/>
            <person name="Kroth P.G."/>
            <person name="Liu Y."/>
            <person name="Malik S.-B."/>
            <person name="Maier U.G."/>
            <person name="McRose D."/>
            <person name="Mock T."/>
            <person name="Neilson J.A."/>
            <person name="Onodera N.T."/>
            <person name="Poole A.M."/>
            <person name="Pritham E.J."/>
            <person name="Richards T.A."/>
            <person name="Rocap G."/>
            <person name="Roy S.W."/>
            <person name="Sarai C."/>
            <person name="Schaack S."/>
            <person name="Shirato S."/>
            <person name="Slamovits C.H."/>
            <person name="Spencer D.F."/>
            <person name="Suzuki S."/>
            <person name="Worden A.Z."/>
            <person name="Zauner S."/>
            <person name="Barry K."/>
            <person name="Bell C."/>
            <person name="Bharti A.K."/>
            <person name="Crow J.A."/>
            <person name="Grimwood J."/>
            <person name="Kramer R."/>
            <person name="Lindquist E."/>
            <person name="Lucas S."/>
            <person name="Salamov A."/>
            <person name="McFadden G.I."/>
            <person name="Lane C.E."/>
            <person name="Keeling P.J."/>
            <person name="Gray M.W."/>
            <person name="Grigoriev I.V."/>
            <person name="Archibald J.M."/>
        </authorList>
    </citation>
    <scope>NUCLEOTIDE SEQUENCE</scope>
    <source>
        <strain evidence="12">CCMP2712</strain>
    </source>
</reference>
<dbReference type="InterPro" id="IPR000719">
    <property type="entry name" value="Prot_kinase_dom"/>
</dbReference>
<dbReference type="SMART" id="SM00220">
    <property type="entry name" value="S_TKc"/>
    <property type="match status" value="1"/>
</dbReference>
<reference evidence="10 12" key="1">
    <citation type="journal article" date="2012" name="Nature">
        <title>Algal genomes reveal evolutionary mosaicism and the fate of nucleomorphs.</title>
        <authorList>
            <consortium name="DOE Joint Genome Institute"/>
            <person name="Curtis B.A."/>
            <person name="Tanifuji G."/>
            <person name="Burki F."/>
            <person name="Gruber A."/>
            <person name="Irimia M."/>
            <person name="Maruyama S."/>
            <person name="Arias M.C."/>
            <person name="Ball S.G."/>
            <person name="Gile G.H."/>
            <person name="Hirakawa Y."/>
            <person name="Hopkins J.F."/>
            <person name="Kuo A."/>
            <person name="Rensing S.A."/>
            <person name="Schmutz J."/>
            <person name="Symeonidi A."/>
            <person name="Elias M."/>
            <person name="Eveleigh R.J."/>
            <person name="Herman E.K."/>
            <person name="Klute M.J."/>
            <person name="Nakayama T."/>
            <person name="Obornik M."/>
            <person name="Reyes-Prieto A."/>
            <person name="Armbrust E.V."/>
            <person name="Aves S.J."/>
            <person name="Beiko R.G."/>
            <person name="Coutinho P."/>
            <person name="Dacks J.B."/>
            <person name="Durnford D.G."/>
            <person name="Fast N.M."/>
            <person name="Green B.R."/>
            <person name="Grisdale C.J."/>
            <person name="Hempel F."/>
            <person name="Henrissat B."/>
            <person name="Hoppner M.P."/>
            <person name="Ishida K."/>
            <person name="Kim E."/>
            <person name="Koreny L."/>
            <person name="Kroth P.G."/>
            <person name="Liu Y."/>
            <person name="Malik S.B."/>
            <person name="Maier U.G."/>
            <person name="McRose D."/>
            <person name="Mock T."/>
            <person name="Neilson J.A."/>
            <person name="Onodera N.T."/>
            <person name="Poole A.M."/>
            <person name="Pritham E.J."/>
            <person name="Richards T.A."/>
            <person name="Rocap G."/>
            <person name="Roy S.W."/>
            <person name="Sarai C."/>
            <person name="Schaack S."/>
            <person name="Shirato S."/>
            <person name="Slamovits C.H."/>
            <person name="Spencer D.F."/>
            <person name="Suzuki S."/>
            <person name="Worden A.Z."/>
            <person name="Zauner S."/>
            <person name="Barry K."/>
            <person name="Bell C."/>
            <person name="Bharti A.K."/>
            <person name="Crow J.A."/>
            <person name="Grimwood J."/>
            <person name="Kramer R."/>
            <person name="Lindquist E."/>
            <person name="Lucas S."/>
            <person name="Salamov A."/>
            <person name="McFadden G.I."/>
            <person name="Lane C.E."/>
            <person name="Keeling P.J."/>
            <person name="Gray M.W."/>
            <person name="Grigoriev I.V."/>
            <person name="Archibald J.M."/>
        </authorList>
    </citation>
    <scope>NUCLEOTIDE SEQUENCE</scope>
    <source>
        <strain evidence="10 12">CCMP2712</strain>
    </source>
</reference>
<comment type="similarity">
    <text evidence="6">Belongs to the protein kinase superfamily.</text>
</comment>
<evidence type="ECO:0000256" key="4">
    <source>
        <dbReference type="ARBA" id="ARBA00022840"/>
    </source>
</evidence>
<dbReference type="InterPro" id="IPR008271">
    <property type="entry name" value="Ser/Thr_kinase_AS"/>
</dbReference>
<feature type="domain" description="Protein kinase" evidence="9">
    <location>
        <begin position="277"/>
        <end position="412"/>
    </location>
</feature>
<feature type="compositionally biased region" description="Acidic residues" evidence="8">
    <location>
        <begin position="112"/>
        <end position="122"/>
    </location>
</feature>
<dbReference type="InterPro" id="IPR017441">
    <property type="entry name" value="Protein_kinase_ATP_BS"/>
</dbReference>
<evidence type="ECO:0000256" key="8">
    <source>
        <dbReference type="SAM" id="MobiDB-lite"/>
    </source>
</evidence>
<dbReference type="PROSITE" id="PS00107">
    <property type="entry name" value="PROTEIN_KINASE_ATP"/>
    <property type="match status" value="1"/>
</dbReference>
<sequence length="412" mass="45616">MEGGSSASEEGGHVRKKDPNIIVMLRHQIAGREQSLREMRLVQQRKKQELAEVERDISLQEKQIHELQQYLDALVSGKPDQGKPGKEEEEISVEIKEVGDEFDEILKMLEDTESEKEEEEEGHEQGESIDDAKLLDIETKASSSAKKKTYDITKAPFNFAVEIEVGNLVHSGFLHIAGDLDDFFDFVRRSALGGTSQEGGGSQQDDLANRLYFVGGTSMPRKVDKSEVFEEIKQQHLQSESWISLGALRLVLLEVGQDVASIVKIPPHKGCPDPMPWKQGKVLGKGAFGSVHMAMKGDGELIAVKRMHIEAADSSLFAAFETERELLQQLDHPNIVRYISSQVVTSSLAVIWMEYVPGGSVAAILHAFGALSEETVQHYSMQILEGLSYLHAHGVIHRDLKPGNILVTVDGS</sequence>
<dbReference type="AlphaFoldDB" id="L1JZ20"/>
<evidence type="ECO:0000256" key="5">
    <source>
        <dbReference type="PROSITE-ProRule" id="PRU10141"/>
    </source>
</evidence>
<dbReference type="SUPFAM" id="SSF56112">
    <property type="entry name" value="Protein kinase-like (PK-like)"/>
    <property type="match status" value="1"/>
</dbReference>
<evidence type="ECO:0000256" key="2">
    <source>
        <dbReference type="ARBA" id="ARBA00022741"/>
    </source>
</evidence>
<evidence type="ECO:0000313" key="10">
    <source>
        <dbReference type="EMBL" id="EKX53627.1"/>
    </source>
</evidence>
<keyword evidence="7" id="KW-0175">Coiled coil</keyword>
<dbReference type="EMBL" id="JH992969">
    <property type="protein sequence ID" value="EKX53627.1"/>
    <property type="molecule type" value="Genomic_DNA"/>
</dbReference>
<dbReference type="OrthoDB" id="25592at2759"/>
<name>L1JZ20_GUITC</name>
<dbReference type="PROSITE" id="PS00108">
    <property type="entry name" value="PROTEIN_KINASE_ST"/>
    <property type="match status" value="1"/>
</dbReference>
<dbReference type="GO" id="GO:0004674">
    <property type="term" value="F:protein serine/threonine kinase activity"/>
    <property type="evidence" value="ECO:0007669"/>
    <property type="project" value="UniProtKB-KW"/>
</dbReference>
<evidence type="ECO:0000313" key="12">
    <source>
        <dbReference type="Proteomes" id="UP000011087"/>
    </source>
</evidence>
<evidence type="ECO:0000259" key="9">
    <source>
        <dbReference type="PROSITE" id="PS50011"/>
    </source>
</evidence>
<dbReference type="PaxDb" id="55529-EKX53627"/>
<feature type="compositionally biased region" description="Basic and acidic residues" evidence="8">
    <location>
        <begin position="123"/>
        <end position="132"/>
    </location>
</feature>
<dbReference type="Proteomes" id="UP000011087">
    <property type="component" value="Unassembled WGS sequence"/>
</dbReference>
<keyword evidence="12" id="KW-1185">Reference proteome</keyword>
<dbReference type="eggNOG" id="KOG0198">
    <property type="taxonomic scope" value="Eukaryota"/>
</dbReference>
<dbReference type="Gene3D" id="1.10.510.10">
    <property type="entry name" value="Transferase(Phosphotransferase) domain 1"/>
    <property type="match status" value="1"/>
</dbReference>
<evidence type="ECO:0000256" key="7">
    <source>
        <dbReference type="SAM" id="Coils"/>
    </source>
</evidence>